<evidence type="ECO:0000256" key="6">
    <source>
        <dbReference type="ARBA" id="ARBA00022505"/>
    </source>
</evidence>
<evidence type="ECO:0000256" key="1">
    <source>
        <dbReference type="ARBA" id="ARBA00002901"/>
    </source>
</evidence>
<keyword evidence="9" id="KW-0460">Magnesium</keyword>
<comment type="pathway">
    <text evidence="2 9">Cofactor biosynthesis; molybdopterin biosynthesis.</text>
</comment>
<dbReference type="EC" id="2.10.1.1" evidence="4 9"/>
<gene>
    <name evidence="11" type="ORF">Back11_60620</name>
</gene>
<evidence type="ECO:0000313" key="12">
    <source>
        <dbReference type="Proteomes" id="UP000275368"/>
    </source>
</evidence>
<evidence type="ECO:0000313" key="11">
    <source>
        <dbReference type="EMBL" id="BBH24717.1"/>
    </source>
</evidence>
<evidence type="ECO:0000256" key="2">
    <source>
        <dbReference type="ARBA" id="ARBA00005046"/>
    </source>
</evidence>
<evidence type="ECO:0000256" key="7">
    <source>
        <dbReference type="ARBA" id="ARBA00023150"/>
    </source>
</evidence>
<dbReference type="InterPro" id="IPR005111">
    <property type="entry name" value="MoeA_C_domain_IV"/>
</dbReference>
<keyword evidence="12" id="KW-1185">Reference proteome</keyword>
<dbReference type="Pfam" id="PF00994">
    <property type="entry name" value="MoCF_biosynth"/>
    <property type="match status" value="1"/>
</dbReference>
<keyword evidence="9" id="KW-0808">Transferase</keyword>
<comment type="catalytic activity">
    <reaction evidence="8">
        <text>adenylyl-molybdopterin + molybdate = Mo-molybdopterin + AMP + H(+)</text>
        <dbReference type="Rhea" id="RHEA:35047"/>
        <dbReference type="ChEBI" id="CHEBI:15378"/>
        <dbReference type="ChEBI" id="CHEBI:36264"/>
        <dbReference type="ChEBI" id="CHEBI:62727"/>
        <dbReference type="ChEBI" id="CHEBI:71302"/>
        <dbReference type="ChEBI" id="CHEBI:456215"/>
        <dbReference type="EC" id="2.10.1.1"/>
    </reaction>
</comment>
<dbReference type="InterPro" id="IPR036425">
    <property type="entry name" value="MoaB/Mog-like_dom_sf"/>
</dbReference>
<dbReference type="SMART" id="SM00852">
    <property type="entry name" value="MoCF_biosynth"/>
    <property type="match status" value="1"/>
</dbReference>
<organism evidence="11 12">
    <name type="scientific">Paenibacillus baekrokdamisoli</name>
    <dbReference type="NCBI Taxonomy" id="1712516"/>
    <lineage>
        <taxon>Bacteria</taxon>
        <taxon>Bacillati</taxon>
        <taxon>Bacillota</taxon>
        <taxon>Bacilli</taxon>
        <taxon>Bacillales</taxon>
        <taxon>Paenibacillaceae</taxon>
        <taxon>Paenibacillus</taxon>
    </lineage>
</organism>
<dbReference type="Pfam" id="PF03453">
    <property type="entry name" value="MoeA_N"/>
    <property type="match status" value="1"/>
</dbReference>
<proteinExistence type="inferred from homology"/>
<protein>
    <recommendedName>
        <fullName evidence="5 9">Molybdopterin molybdenumtransferase</fullName>
        <ecNumber evidence="4 9">2.10.1.1</ecNumber>
    </recommendedName>
</protein>
<evidence type="ECO:0000256" key="8">
    <source>
        <dbReference type="ARBA" id="ARBA00047317"/>
    </source>
</evidence>
<dbReference type="Proteomes" id="UP000275368">
    <property type="component" value="Chromosome"/>
</dbReference>
<comment type="similarity">
    <text evidence="3 9">Belongs to the MoeA family.</text>
</comment>
<sequence length="480" mass="50570">MQQLHRASRFNRRAIKVEQATKLVLESVAPGQQEMVPLWKAGGRRLAESLCATSDWPPFARSGMDGYAVRSEDTLQASPDSPVKLRVLNPVTAGGIAAGGVELGSAIRIMTGGVVPCGADAVVMLEQTTDVLLDGLAAVQVKQAALPGQHIAQPGEEFRLGSLLAQSGTLIRPGHAALLGTFGYARVPVFTKPRIAVIATGSELIPVTAQLGAGLIRDSNSGMVAAMIEQSGGIPLQLGCKVDQVEAIVAALVEALDQADIVITTGGVSVGDHDVMAAVMRSIRNHDHDQSEIEASAKPKTVGDHSTVSLPSENLHSSVKEMADPFQSNYEHSTKVLQASLDPSTRLLFDKVAMRPGSPTSAALVNGKLLVALSGNPGACFVGLELFVRPVLLRLQGVSMEEAMPRTVTAILDADWDKGSPHERFVRTRLYTADSILHADPLAFNKSSMLASIPDADGLIRIPAGPRGAAKGEIVEVLLL</sequence>
<dbReference type="GO" id="GO:0061599">
    <property type="term" value="F:molybdopterin molybdotransferase activity"/>
    <property type="evidence" value="ECO:0007669"/>
    <property type="project" value="UniProtKB-UniRule"/>
</dbReference>
<dbReference type="SUPFAM" id="SSF63867">
    <property type="entry name" value="MoeA C-terminal domain-like"/>
    <property type="match status" value="1"/>
</dbReference>
<dbReference type="AlphaFoldDB" id="A0A3G9J0J8"/>
<dbReference type="SUPFAM" id="SSF63882">
    <property type="entry name" value="MoeA N-terminal region -like"/>
    <property type="match status" value="1"/>
</dbReference>
<dbReference type="CDD" id="cd00887">
    <property type="entry name" value="MoeA"/>
    <property type="match status" value="1"/>
</dbReference>
<dbReference type="PANTHER" id="PTHR10192:SF5">
    <property type="entry name" value="GEPHYRIN"/>
    <property type="match status" value="1"/>
</dbReference>
<dbReference type="FunFam" id="2.170.190.11:FF:000001">
    <property type="entry name" value="Molybdopterin molybdenumtransferase"/>
    <property type="match status" value="1"/>
</dbReference>
<keyword evidence="9" id="KW-0479">Metal-binding</keyword>
<feature type="region of interest" description="Disordered" evidence="10">
    <location>
        <begin position="287"/>
        <end position="306"/>
    </location>
</feature>
<reference evidence="11 12" key="1">
    <citation type="submission" date="2018-11" db="EMBL/GenBank/DDBJ databases">
        <title>Complete genome sequence of Paenibacillus baekrokdamisoli strain KCTC 33723.</title>
        <authorList>
            <person name="Kang S.W."/>
            <person name="Lee K.C."/>
            <person name="Kim K.K."/>
            <person name="Kim J.S."/>
            <person name="Kim D.S."/>
            <person name="Ko S.H."/>
            <person name="Yang S.H."/>
            <person name="Lee J.S."/>
        </authorList>
    </citation>
    <scope>NUCLEOTIDE SEQUENCE [LARGE SCALE GENOMIC DNA]</scope>
    <source>
        <strain evidence="11 12">KCTC 33723</strain>
    </source>
</reference>
<dbReference type="InterPro" id="IPR036135">
    <property type="entry name" value="MoeA_linker/N_sf"/>
</dbReference>
<dbReference type="InterPro" id="IPR005110">
    <property type="entry name" value="MoeA_linker/N"/>
</dbReference>
<dbReference type="InterPro" id="IPR001453">
    <property type="entry name" value="MoaB/Mog_dom"/>
</dbReference>
<dbReference type="Gene3D" id="2.40.340.10">
    <property type="entry name" value="MoeA, C-terminal, domain IV"/>
    <property type="match status" value="1"/>
</dbReference>
<dbReference type="GO" id="GO:0005829">
    <property type="term" value="C:cytosol"/>
    <property type="evidence" value="ECO:0007669"/>
    <property type="project" value="TreeGrafter"/>
</dbReference>
<dbReference type="SUPFAM" id="SSF53218">
    <property type="entry name" value="Molybdenum cofactor biosynthesis proteins"/>
    <property type="match status" value="1"/>
</dbReference>
<evidence type="ECO:0000256" key="10">
    <source>
        <dbReference type="SAM" id="MobiDB-lite"/>
    </source>
</evidence>
<dbReference type="UniPathway" id="UPA00344"/>
<evidence type="ECO:0000256" key="4">
    <source>
        <dbReference type="ARBA" id="ARBA00013269"/>
    </source>
</evidence>
<dbReference type="GO" id="GO:0046872">
    <property type="term" value="F:metal ion binding"/>
    <property type="evidence" value="ECO:0007669"/>
    <property type="project" value="UniProtKB-UniRule"/>
</dbReference>
<evidence type="ECO:0000256" key="5">
    <source>
        <dbReference type="ARBA" id="ARBA00021108"/>
    </source>
</evidence>
<keyword evidence="6 9" id="KW-0500">Molybdenum</keyword>
<dbReference type="Gene3D" id="2.170.190.11">
    <property type="entry name" value="Molybdopterin biosynthesis moea protein, domain 3"/>
    <property type="match status" value="1"/>
</dbReference>
<dbReference type="Gene3D" id="3.90.105.10">
    <property type="entry name" value="Molybdopterin biosynthesis moea protein, domain 2"/>
    <property type="match status" value="1"/>
</dbReference>
<dbReference type="RefSeq" id="WP_164523055.1">
    <property type="nucleotide sequence ID" value="NZ_AP019308.1"/>
</dbReference>
<accession>A0A3G9J0J8</accession>
<feature type="compositionally biased region" description="Basic and acidic residues" evidence="10">
    <location>
        <begin position="287"/>
        <end position="303"/>
    </location>
</feature>
<dbReference type="InterPro" id="IPR036688">
    <property type="entry name" value="MoeA_C_domain_IV_sf"/>
</dbReference>
<keyword evidence="7 9" id="KW-0501">Molybdenum cofactor biosynthesis</keyword>
<dbReference type="InterPro" id="IPR038987">
    <property type="entry name" value="MoeA-like"/>
</dbReference>
<dbReference type="Gene3D" id="3.40.980.10">
    <property type="entry name" value="MoaB/Mog-like domain"/>
    <property type="match status" value="1"/>
</dbReference>
<comment type="cofactor">
    <cofactor evidence="9">
        <name>Mg(2+)</name>
        <dbReference type="ChEBI" id="CHEBI:18420"/>
    </cofactor>
</comment>
<dbReference type="PANTHER" id="PTHR10192">
    <property type="entry name" value="MOLYBDOPTERIN BIOSYNTHESIS PROTEIN"/>
    <property type="match status" value="1"/>
</dbReference>
<dbReference type="EMBL" id="AP019308">
    <property type="protein sequence ID" value="BBH24717.1"/>
    <property type="molecule type" value="Genomic_DNA"/>
</dbReference>
<evidence type="ECO:0000256" key="9">
    <source>
        <dbReference type="RuleBase" id="RU365090"/>
    </source>
</evidence>
<dbReference type="GO" id="GO:0006777">
    <property type="term" value="P:Mo-molybdopterin cofactor biosynthetic process"/>
    <property type="evidence" value="ECO:0007669"/>
    <property type="project" value="UniProtKB-UniRule"/>
</dbReference>
<dbReference type="Pfam" id="PF03454">
    <property type="entry name" value="MoeA_C"/>
    <property type="match status" value="1"/>
</dbReference>
<name>A0A3G9J0J8_9BACL</name>
<comment type="function">
    <text evidence="1 9">Catalyzes the insertion of molybdate into adenylated molybdopterin with the concomitant release of AMP.</text>
</comment>
<evidence type="ECO:0000256" key="3">
    <source>
        <dbReference type="ARBA" id="ARBA00010763"/>
    </source>
</evidence>
<dbReference type="KEGG" id="pbk:Back11_60620"/>